<dbReference type="InterPro" id="IPR036709">
    <property type="entry name" value="Autotransporte_beta_dom_sf"/>
</dbReference>
<dbReference type="KEGG" id="mgod:E7746_13045"/>
<evidence type="ECO:0000313" key="1">
    <source>
        <dbReference type="EMBL" id="QCD36737.1"/>
    </source>
</evidence>
<name>A0A4P7VQY3_9BACT</name>
<protein>
    <submittedName>
        <fullName evidence="1">DUF3575 domain-containing protein</fullName>
    </submittedName>
</protein>
<keyword evidence="2" id="KW-1185">Reference proteome</keyword>
<dbReference type="InterPro" id="IPR021958">
    <property type="entry name" value="DUF3575"/>
</dbReference>
<gene>
    <name evidence="1" type="ORF">E7746_13045</name>
</gene>
<proteinExistence type="predicted"/>
<sequence>MKAQEIALKTNLVYDALLTVNLGAEAKIAPRWSVDLSGNFNAWTLDHGKKWKHWMVQPEARYWFCDAMAGHFVAAHALGGQYNVGHVDMGSLNFLGTNLKNLKDHRYQGWYGGLGVAYGYSWILSRHFNIEAELGVGWIYTKFDTFECAGCGRRVNTGRSHNYVGPTKAAINLVYVF</sequence>
<dbReference type="AlphaFoldDB" id="A0A4P7VQY3"/>
<evidence type="ECO:0000313" key="2">
    <source>
        <dbReference type="Proteomes" id="UP000297031"/>
    </source>
</evidence>
<dbReference type="OrthoDB" id="1060107at2"/>
<dbReference type="EMBL" id="CP039393">
    <property type="protein sequence ID" value="QCD36737.1"/>
    <property type="molecule type" value="Genomic_DNA"/>
</dbReference>
<organism evidence="1 2">
    <name type="scientific">Muribaculum gordoncarteri</name>
    <dbReference type="NCBI Taxonomy" id="2530390"/>
    <lineage>
        <taxon>Bacteria</taxon>
        <taxon>Pseudomonadati</taxon>
        <taxon>Bacteroidota</taxon>
        <taxon>Bacteroidia</taxon>
        <taxon>Bacteroidales</taxon>
        <taxon>Muribaculaceae</taxon>
        <taxon>Muribaculum</taxon>
    </lineage>
</organism>
<accession>A0A4P7VQY3</accession>
<dbReference type="Proteomes" id="UP000297031">
    <property type="component" value="Chromosome"/>
</dbReference>
<dbReference type="Pfam" id="PF12099">
    <property type="entry name" value="DUF3575"/>
    <property type="match status" value="1"/>
</dbReference>
<reference evidence="1 2" key="1">
    <citation type="submission" date="2019-02" db="EMBL/GenBank/DDBJ databases">
        <title>Isolation and identification of novel species under the genus Muribaculum.</title>
        <authorList>
            <person name="Miyake S."/>
            <person name="Ding Y."/>
            <person name="Low A."/>
            <person name="Soh M."/>
            <person name="Seedorf H."/>
        </authorList>
    </citation>
    <scope>NUCLEOTIDE SEQUENCE [LARGE SCALE GENOMIC DNA]</scope>
    <source>
        <strain evidence="1 2">TLL-A4</strain>
    </source>
</reference>
<dbReference type="SUPFAM" id="SSF103515">
    <property type="entry name" value="Autotransporter"/>
    <property type="match status" value="1"/>
</dbReference>